<comment type="caution">
    <text evidence="4">The sequence shown here is derived from an EMBL/GenBank/DDBJ whole genome shotgun (WGS) entry which is preliminary data.</text>
</comment>
<dbReference type="PRINTS" id="PR00080">
    <property type="entry name" value="SDRFAMILY"/>
</dbReference>
<evidence type="ECO:0000256" key="1">
    <source>
        <dbReference type="ARBA" id="ARBA00006484"/>
    </source>
</evidence>
<sequence>MNKTVLITGASSGLGKATAKMFAKQGWNVIATMRSPEKEKELTSFQNVLVTRLNVLDNQSILNAVEEGIKCFGKIDVLVNNAGYGQYGLFEAVSQEDIRKQFETNVFGLMEVTRILIPHFKGKNGGIIINISSCGGLIGLPAISIYNSSKFAVEGFSESLSYELASQGIVVKVVEPGGFSSNFHTIAAEKRPELAELSSYAKYLKDADDFYSMLVGHRDSAEDIANVVYKAATDERNQFRYIIASNVQNLVDARIDMDYQEFTDFMRTKLNQK</sequence>
<dbReference type="SUPFAM" id="SSF51735">
    <property type="entry name" value="NAD(P)-binding Rossmann-fold domains"/>
    <property type="match status" value="1"/>
</dbReference>
<dbReference type="PROSITE" id="PS00061">
    <property type="entry name" value="ADH_SHORT"/>
    <property type="match status" value="1"/>
</dbReference>
<keyword evidence="2" id="KW-0560">Oxidoreductase</keyword>
<proteinExistence type="inferred from homology"/>
<dbReference type="InterPro" id="IPR020904">
    <property type="entry name" value="Sc_DH/Rdtase_CS"/>
</dbReference>
<dbReference type="PANTHER" id="PTHR43976:SF16">
    <property type="entry name" value="SHORT-CHAIN DEHYDROGENASE_REDUCTASE FAMILY PROTEIN"/>
    <property type="match status" value="1"/>
</dbReference>
<evidence type="ECO:0000256" key="3">
    <source>
        <dbReference type="RuleBase" id="RU000363"/>
    </source>
</evidence>
<evidence type="ECO:0000313" key="4">
    <source>
        <dbReference type="EMBL" id="MBL4933529.1"/>
    </source>
</evidence>
<dbReference type="GO" id="GO:0016491">
    <property type="term" value="F:oxidoreductase activity"/>
    <property type="evidence" value="ECO:0007669"/>
    <property type="project" value="UniProtKB-KW"/>
</dbReference>
<evidence type="ECO:0000256" key="2">
    <source>
        <dbReference type="ARBA" id="ARBA00023002"/>
    </source>
</evidence>
<name>A0A937FHL4_9CLOT</name>
<dbReference type="PRINTS" id="PR00081">
    <property type="entry name" value="GDHRDH"/>
</dbReference>
<dbReference type="InterPro" id="IPR051911">
    <property type="entry name" value="SDR_oxidoreductase"/>
</dbReference>
<evidence type="ECO:0000313" key="5">
    <source>
        <dbReference type="Proteomes" id="UP000623681"/>
    </source>
</evidence>
<dbReference type="Pfam" id="PF00106">
    <property type="entry name" value="adh_short"/>
    <property type="match status" value="1"/>
</dbReference>
<accession>A0A937FHL4</accession>
<dbReference type="AlphaFoldDB" id="A0A937FHL4"/>
<gene>
    <name evidence="4" type="ORF">JK634_17185</name>
</gene>
<dbReference type="InterPro" id="IPR036291">
    <property type="entry name" value="NAD(P)-bd_dom_sf"/>
</dbReference>
<dbReference type="Gene3D" id="3.40.50.720">
    <property type="entry name" value="NAD(P)-binding Rossmann-like Domain"/>
    <property type="match status" value="1"/>
</dbReference>
<keyword evidence="5" id="KW-1185">Reference proteome</keyword>
<dbReference type="CDD" id="cd05374">
    <property type="entry name" value="17beta-HSD-like_SDR_c"/>
    <property type="match status" value="1"/>
</dbReference>
<comment type="similarity">
    <text evidence="1 3">Belongs to the short-chain dehydrogenases/reductases (SDR) family.</text>
</comment>
<dbReference type="RefSeq" id="WP_202768971.1">
    <property type="nucleotide sequence ID" value="NZ_JAESWA010000025.1"/>
</dbReference>
<organism evidence="4 5">
    <name type="scientific">Clostridium paridis</name>
    <dbReference type="NCBI Taxonomy" id="2803863"/>
    <lineage>
        <taxon>Bacteria</taxon>
        <taxon>Bacillati</taxon>
        <taxon>Bacillota</taxon>
        <taxon>Clostridia</taxon>
        <taxon>Eubacteriales</taxon>
        <taxon>Clostridiaceae</taxon>
        <taxon>Clostridium</taxon>
    </lineage>
</organism>
<dbReference type="PANTHER" id="PTHR43976">
    <property type="entry name" value="SHORT CHAIN DEHYDROGENASE"/>
    <property type="match status" value="1"/>
</dbReference>
<reference evidence="4" key="1">
    <citation type="submission" date="2021-01" db="EMBL/GenBank/DDBJ databases">
        <title>Genome public.</title>
        <authorList>
            <person name="Liu C."/>
            <person name="Sun Q."/>
        </authorList>
    </citation>
    <scope>NUCLEOTIDE SEQUENCE</scope>
    <source>
        <strain evidence="4">YIM B02565</strain>
    </source>
</reference>
<dbReference type="EMBL" id="JAESWA010000025">
    <property type="protein sequence ID" value="MBL4933529.1"/>
    <property type="molecule type" value="Genomic_DNA"/>
</dbReference>
<protein>
    <submittedName>
        <fullName evidence="4">SDR family oxidoreductase</fullName>
    </submittedName>
</protein>
<dbReference type="InterPro" id="IPR002347">
    <property type="entry name" value="SDR_fam"/>
</dbReference>
<dbReference type="Proteomes" id="UP000623681">
    <property type="component" value="Unassembled WGS sequence"/>
</dbReference>